<organism evidence="1 2">
    <name type="scientific">Pseudomonas umsongensis</name>
    <dbReference type="NCBI Taxonomy" id="198618"/>
    <lineage>
        <taxon>Bacteria</taxon>
        <taxon>Pseudomonadati</taxon>
        <taxon>Pseudomonadota</taxon>
        <taxon>Gammaproteobacteria</taxon>
        <taxon>Pseudomonadales</taxon>
        <taxon>Pseudomonadaceae</taxon>
        <taxon>Pseudomonas</taxon>
    </lineage>
</organism>
<dbReference type="KEGG" id="pum:HGP31_03765"/>
<protein>
    <submittedName>
        <fullName evidence="1">Uncharacterized protein</fullName>
    </submittedName>
</protein>
<dbReference type="EMBL" id="CP051487">
    <property type="protein sequence ID" value="QJC77448.1"/>
    <property type="molecule type" value="Genomic_DNA"/>
</dbReference>
<dbReference type="GeneID" id="72192670"/>
<gene>
    <name evidence="1" type="ORF">HGP31_03765</name>
</gene>
<proteinExistence type="predicted"/>
<evidence type="ECO:0000313" key="1">
    <source>
        <dbReference type="EMBL" id="QJC77448.1"/>
    </source>
</evidence>
<evidence type="ECO:0000313" key="2">
    <source>
        <dbReference type="Proteomes" id="UP000501367"/>
    </source>
</evidence>
<dbReference type="AlphaFoldDB" id="A0AAE6ZRE4"/>
<dbReference type="RefSeq" id="WP_168757202.1">
    <property type="nucleotide sequence ID" value="NZ_CP051487.1"/>
</dbReference>
<sequence length="294" mass="34053">MPTSDFLEQSLQTLSNKIGSLNEHKCEAGKIFEAQHKAILEAHAQLPEWSIQAQKGKLYFFHFSSPSTGTPLSLQGKHFDLSAQLELNTIQKLKVYQWLLVEAYEAIEDFLEKAYAYCGSKGMELWERPNKWQHGSSEEIDHYLSVKLRGTRYAQLKAFRTNLHHFAKYESTNPNQVNYRVVFVLIEKLRHFIVHNEGYGQDFDKLMTRIRGELPGVDSKQLKNYVDSFFTLHGDRYLVDLLEFPVEDSKLPIGAYHDQMLGLFRNIMEYAVLITEGIYEKLMSKNDNLHNASP</sequence>
<name>A0AAE6ZRE4_9PSED</name>
<accession>A0AAE6ZRE4</accession>
<reference evidence="1 2" key="1">
    <citation type="submission" date="2020-04" db="EMBL/GenBank/DDBJ databases">
        <authorList>
            <person name="Yao Y."/>
            <person name="He Z."/>
        </authorList>
    </citation>
    <scope>NUCLEOTIDE SEQUENCE [LARGE SCALE GENOMIC DNA]</scope>
    <source>
        <strain evidence="1 2">CY-1</strain>
    </source>
</reference>
<dbReference type="Proteomes" id="UP000501367">
    <property type="component" value="Chromosome"/>
</dbReference>